<dbReference type="Pfam" id="PF01988">
    <property type="entry name" value="VIT1"/>
    <property type="match status" value="1"/>
</dbReference>
<dbReference type="PANTHER" id="PTHR31851">
    <property type="entry name" value="FE(2+)/MN(2+) TRANSPORTER PCL1"/>
    <property type="match status" value="1"/>
</dbReference>
<keyword evidence="4 5" id="KW-0472">Membrane</keyword>
<evidence type="ECO:0000256" key="2">
    <source>
        <dbReference type="ARBA" id="ARBA00022692"/>
    </source>
</evidence>
<feature type="transmembrane region" description="Helical" evidence="5">
    <location>
        <begin position="163"/>
        <end position="185"/>
    </location>
</feature>
<comment type="subcellular location">
    <subcellularLocation>
        <location evidence="1">Endomembrane system</location>
        <topology evidence="1">Multi-pass membrane protein</topology>
    </subcellularLocation>
</comment>
<evidence type="ECO:0000313" key="6">
    <source>
        <dbReference type="EMBL" id="OPZ90952.1"/>
    </source>
</evidence>
<accession>A0A1V5MCV4</accession>
<dbReference type="GO" id="GO:0030026">
    <property type="term" value="P:intracellular manganese ion homeostasis"/>
    <property type="evidence" value="ECO:0007669"/>
    <property type="project" value="InterPro"/>
</dbReference>
<evidence type="ECO:0000256" key="1">
    <source>
        <dbReference type="ARBA" id="ARBA00004127"/>
    </source>
</evidence>
<name>A0A1V5MCV4_UNCT6</name>
<dbReference type="GO" id="GO:0012505">
    <property type="term" value="C:endomembrane system"/>
    <property type="evidence" value="ECO:0007669"/>
    <property type="project" value="UniProtKB-SubCell"/>
</dbReference>
<keyword evidence="3 5" id="KW-1133">Transmembrane helix</keyword>
<protein>
    <submittedName>
        <fullName evidence="6">VIT family protein</fullName>
    </submittedName>
</protein>
<comment type="caution">
    <text evidence="6">The sequence shown here is derived from an EMBL/GenBank/DDBJ whole genome shotgun (WGS) entry which is preliminary data.</text>
</comment>
<dbReference type="AlphaFoldDB" id="A0A1V5MCV4"/>
<dbReference type="GO" id="GO:0005384">
    <property type="term" value="F:manganese ion transmembrane transporter activity"/>
    <property type="evidence" value="ECO:0007669"/>
    <property type="project" value="InterPro"/>
</dbReference>
<feature type="transmembrane region" description="Helical" evidence="5">
    <location>
        <begin position="33"/>
        <end position="55"/>
    </location>
</feature>
<evidence type="ECO:0000256" key="4">
    <source>
        <dbReference type="ARBA" id="ARBA00023136"/>
    </source>
</evidence>
<dbReference type="InterPro" id="IPR008217">
    <property type="entry name" value="Ccc1_fam"/>
</dbReference>
<evidence type="ECO:0000256" key="3">
    <source>
        <dbReference type="ARBA" id="ARBA00022989"/>
    </source>
</evidence>
<reference evidence="6" key="1">
    <citation type="submission" date="2017-02" db="EMBL/GenBank/DDBJ databases">
        <title>Delving into the versatile metabolic prowess of the omnipresent phylum Bacteroidetes.</title>
        <authorList>
            <person name="Nobu M.K."/>
            <person name="Mei R."/>
            <person name="Narihiro T."/>
            <person name="Kuroda K."/>
            <person name="Liu W.-T."/>
        </authorList>
    </citation>
    <scope>NUCLEOTIDE SEQUENCE</scope>
    <source>
        <strain evidence="6">ADurb.Bin417</strain>
    </source>
</reference>
<dbReference type="EMBL" id="MWAK01000215">
    <property type="protein sequence ID" value="OPZ90952.1"/>
    <property type="molecule type" value="Genomic_DNA"/>
</dbReference>
<keyword evidence="2 5" id="KW-0812">Transmembrane</keyword>
<proteinExistence type="predicted"/>
<organism evidence="6">
    <name type="scientific">candidate division TA06 bacterium ADurb.Bin417</name>
    <dbReference type="NCBI Taxonomy" id="1852828"/>
    <lineage>
        <taxon>Bacteria</taxon>
        <taxon>Bacteria division TA06</taxon>
    </lineage>
</organism>
<dbReference type="Proteomes" id="UP000485484">
    <property type="component" value="Unassembled WGS sequence"/>
</dbReference>
<feature type="transmembrane region" description="Helical" evidence="5">
    <location>
        <begin position="61"/>
        <end position="82"/>
    </location>
</feature>
<gene>
    <name evidence="6" type="ORF">BWY73_01210</name>
</gene>
<feature type="transmembrane region" description="Helical" evidence="5">
    <location>
        <begin position="191"/>
        <end position="213"/>
    </location>
</feature>
<evidence type="ECO:0000256" key="5">
    <source>
        <dbReference type="SAM" id="Phobius"/>
    </source>
</evidence>
<sequence>MAEIPARLPFEERLRLWHGEIWHTARGRIIRDIVYAIDTGLVTTVSFLAGISISLVEKERVIAASLIQVASGTLAIFFGSYISTKAQKHFFENQIERERREIEEKPEKERQEIRQVMSEFGFTGEEQEMAVRRITADKECWLRFMVQEEIGISPGMIDNPVEIGFVSAFSFLVGALPALLPFFLLASVKTALAVSALTVFLFLFSLGVFKARITKIRWLYSGLETLFFGLLSSGSGFLMGRMINLYFLRN</sequence>
<feature type="transmembrane region" description="Helical" evidence="5">
    <location>
        <begin position="225"/>
        <end position="247"/>
    </location>
</feature>